<comment type="caution">
    <text evidence="2">The sequence shown here is derived from an EMBL/GenBank/DDBJ whole genome shotgun (WGS) entry which is preliminary data.</text>
</comment>
<reference evidence="2 3" key="1">
    <citation type="submission" date="2019-02" db="EMBL/GenBank/DDBJ databases">
        <title>Kribbella capetownensis sp. nov. and Kribbella speibonae sp. nov., isolated from soil.</title>
        <authorList>
            <person name="Curtis S.M."/>
            <person name="Norton I."/>
            <person name="Everest G.J."/>
            <person name="Meyers P.R."/>
        </authorList>
    </citation>
    <scope>NUCLEOTIDE SEQUENCE [LARGE SCALE GENOMIC DNA]</scope>
    <source>
        <strain evidence="2 3">YM53</strain>
    </source>
</reference>
<dbReference type="PROSITE" id="PS50801">
    <property type="entry name" value="STAS"/>
    <property type="match status" value="1"/>
</dbReference>
<dbReference type="RefSeq" id="WP_131516696.1">
    <property type="nucleotide sequence ID" value="NZ_SJKD01000007.1"/>
</dbReference>
<protein>
    <submittedName>
        <fullName evidence="2">Anti-sigma factor antagonist</fullName>
    </submittedName>
</protein>
<dbReference type="SUPFAM" id="SSF52091">
    <property type="entry name" value="SpoIIaa-like"/>
    <property type="match status" value="1"/>
</dbReference>
<evidence type="ECO:0000313" key="3">
    <source>
        <dbReference type="Proteomes" id="UP000293342"/>
    </source>
</evidence>
<dbReference type="InterPro" id="IPR036513">
    <property type="entry name" value="STAS_dom_sf"/>
</dbReference>
<feature type="domain" description="STAS" evidence="1">
    <location>
        <begin position="44"/>
        <end position="103"/>
    </location>
</feature>
<gene>
    <name evidence="2" type="ORF">E0H75_28160</name>
</gene>
<dbReference type="EMBL" id="SJKD01000007">
    <property type="protein sequence ID" value="TCC45609.1"/>
    <property type="molecule type" value="Genomic_DNA"/>
</dbReference>
<dbReference type="OrthoDB" id="3826701at2"/>
<dbReference type="CDD" id="cd07043">
    <property type="entry name" value="STAS_anti-anti-sigma_factors"/>
    <property type="match status" value="1"/>
</dbReference>
<proteinExistence type="predicted"/>
<keyword evidence="3" id="KW-1185">Reference proteome</keyword>
<dbReference type="AlphaFoldDB" id="A0A4R0JGI9"/>
<dbReference type="InterPro" id="IPR002645">
    <property type="entry name" value="STAS_dom"/>
</dbReference>
<evidence type="ECO:0000313" key="2">
    <source>
        <dbReference type="EMBL" id="TCC45609.1"/>
    </source>
</evidence>
<accession>A0A4R0JGI9</accession>
<dbReference type="Gene3D" id="3.30.750.24">
    <property type="entry name" value="STAS domain"/>
    <property type="match status" value="1"/>
</dbReference>
<dbReference type="InterPro" id="IPR058548">
    <property type="entry name" value="MlaB-like_STAS"/>
</dbReference>
<sequence>MTETTHGPLPQKAIVTLSDTDLNGGLTALRWRLRGLVMEGVCLVVVDVSDLGQISSTLLAELLDTHRTCRRRGGGVVIRHASRKMTDVLRRTGLDKVFEVEAA</sequence>
<name>A0A4R0JGI9_9ACTN</name>
<dbReference type="Pfam" id="PF13466">
    <property type="entry name" value="STAS_2"/>
    <property type="match status" value="1"/>
</dbReference>
<organism evidence="2 3">
    <name type="scientific">Kribbella capetownensis</name>
    <dbReference type="NCBI Taxonomy" id="1572659"/>
    <lineage>
        <taxon>Bacteria</taxon>
        <taxon>Bacillati</taxon>
        <taxon>Actinomycetota</taxon>
        <taxon>Actinomycetes</taxon>
        <taxon>Propionibacteriales</taxon>
        <taxon>Kribbellaceae</taxon>
        <taxon>Kribbella</taxon>
    </lineage>
</organism>
<dbReference type="Proteomes" id="UP000293342">
    <property type="component" value="Unassembled WGS sequence"/>
</dbReference>
<evidence type="ECO:0000259" key="1">
    <source>
        <dbReference type="PROSITE" id="PS50801"/>
    </source>
</evidence>